<dbReference type="RefSeq" id="YP_009017209.1">
    <property type="nucleotide sequence ID" value="NC_023731.1"/>
</dbReference>
<evidence type="ECO:0000313" key="2">
    <source>
        <dbReference type="Proteomes" id="UP000008902"/>
    </source>
</evidence>
<keyword evidence="2" id="KW-1185">Reference proteome</keyword>
<dbReference type="KEGG" id="vg:18565160"/>
<evidence type="ECO:0000313" key="1">
    <source>
        <dbReference type="EMBL" id="AEL17882.1"/>
    </source>
</evidence>
<gene>
    <name evidence="1" type="primary">78</name>
    <name evidence="1" type="ORF">TRIXIE_78</name>
</gene>
<name>G1JV36_9CAUD</name>
<sequence length="89" mass="9761">MAEDRKITKYEVSPLDNPDGTLAGLAIQRTERIQREAANGRVLDYGYPTRNVGDPLEVPIGKVNALIGEMVNWLSWYANGDAARDSKAG</sequence>
<dbReference type="GeneID" id="18565160"/>
<organism evidence="1 2">
    <name type="scientific">Mycobacterium phage Trixie</name>
    <dbReference type="NCBI Taxonomy" id="1071503"/>
    <lineage>
        <taxon>Viruses</taxon>
        <taxon>Duplodnaviria</taxon>
        <taxon>Heunggongvirae</taxon>
        <taxon>Uroviricota</taxon>
        <taxon>Caudoviricetes</taxon>
        <taxon>Fromanvirus</taxon>
        <taxon>Fromanvirus trixie</taxon>
    </lineage>
</organism>
<dbReference type="Proteomes" id="UP000008902">
    <property type="component" value="Segment"/>
</dbReference>
<dbReference type="OrthoDB" id="20768at10239"/>
<protein>
    <submittedName>
        <fullName evidence="1">Uncharacterized protein</fullName>
    </submittedName>
</protein>
<reference evidence="1 2" key="1">
    <citation type="journal article" date="2012" name="J. Virol.">
        <title>Complete Genome Sequences of 138 Mycobacteriophages.</title>
        <authorList>
            <consortium name="the Science Education Alliance Phage Hunters Advancing Genomics and Evolutionary Science Program"/>
            <consortium name="the KwaZulu-Natal Research Institute for Tuberculosis and HIV Mycobacterial Genetics Course Students"/>
            <consortium name="the Phage Hunters Integrating Research and Education Program"/>
            <person name="Hatfull G.F."/>
        </authorList>
    </citation>
    <scope>NUCLEOTIDE SEQUENCE [LARGE SCALE GENOMIC DNA]</scope>
</reference>
<proteinExistence type="predicted"/>
<dbReference type="EMBL" id="JN408461">
    <property type="protein sequence ID" value="AEL17882.1"/>
    <property type="molecule type" value="Genomic_DNA"/>
</dbReference>
<accession>G1JV36</accession>